<feature type="transmembrane region" description="Helical" evidence="1">
    <location>
        <begin position="422"/>
        <end position="440"/>
    </location>
</feature>
<feature type="transmembrane region" description="Helical" evidence="1">
    <location>
        <begin position="215"/>
        <end position="232"/>
    </location>
</feature>
<dbReference type="Proteomes" id="UP000782880">
    <property type="component" value="Unassembled WGS sequence"/>
</dbReference>
<feature type="transmembrane region" description="Helical" evidence="1">
    <location>
        <begin position="452"/>
        <end position="470"/>
    </location>
</feature>
<feature type="transmembrane region" description="Helical" evidence="1">
    <location>
        <begin position="312"/>
        <end position="333"/>
    </location>
</feature>
<dbReference type="AlphaFoldDB" id="A0A921ILQ0"/>
<feature type="transmembrane region" description="Helical" evidence="1">
    <location>
        <begin position="28"/>
        <end position="52"/>
    </location>
</feature>
<proteinExistence type="predicted"/>
<evidence type="ECO:0000313" key="3">
    <source>
        <dbReference type="Proteomes" id="UP000782880"/>
    </source>
</evidence>
<comment type="caution">
    <text evidence="2">The sequence shown here is derived from an EMBL/GenBank/DDBJ whole genome shotgun (WGS) entry which is preliminary data.</text>
</comment>
<feature type="transmembrane region" description="Helical" evidence="1">
    <location>
        <begin position="183"/>
        <end position="203"/>
    </location>
</feature>
<organism evidence="2 3">
    <name type="scientific">Subdoligranulum variabile</name>
    <dbReference type="NCBI Taxonomy" id="214851"/>
    <lineage>
        <taxon>Bacteria</taxon>
        <taxon>Bacillati</taxon>
        <taxon>Bacillota</taxon>
        <taxon>Clostridia</taxon>
        <taxon>Eubacteriales</taxon>
        <taxon>Oscillospiraceae</taxon>
        <taxon>Subdoligranulum</taxon>
    </lineage>
</organism>
<reference evidence="2" key="1">
    <citation type="journal article" date="2021" name="PeerJ">
        <title>Extensive microbial diversity within the chicken gut microbiome revealed by metagenomics and culture.</title>
        <authorList>
            <person name="Gilroy R."/>
            <person name="Ravi A."/>
            <person name="Getino M."/>
            <person name="Pursley I."/>
            <person name="Horton D.L."/>
            <person name="Alikhan N.F."/>
            <person name="Baker D."/>
            <person name="Gharbi K."/>
            <person name="Hall N."/>
            <person name="Watson M."/>
            <person name="Adriaenssens E.M."/>
            <person name="Foster-Nyarko E."/>
            <person name="Jarju S."/>
            <person name="Secka A."/>
            <person name="Antonio M."/>
            <person name="Oren A."/>
            <person name="Chaudhuri R.R."/>
            <person name="La Ragione R."/>
            <person name="Hildebrand F."/>
            <person name="Pallen M.J."/>
        </authorList>
    </citation>
    <scope>NUCLEOTIDE SEQUENCE</scope>
    <source>
        <strain evidence="2">ChiBcec21-2208</strain>
    </source>
</reference>
<feature type="transmembrane region" description="Helical" evidence="1">
    <location>
        <begin position="59"/>
        <end position="77"/>
    </location>
</feature>
<dbReference type="EMBL" id="DYVE01000285">
    <property type="protein sequence ID" value="HJG29177.1"/>
    <property type="molecule type" value="Genomic_DNA"/>
</dbReference>
<keyword evidence="1" id="KW-0812">Transmembrane</keyword>
<reference evidence="2" key="2">
    <citation type="submission" date="2021-09" db="EMBL/GenBank/DDBJ databases">
        <authorList>
            <person name="Gilroy R."/>
        </authorList>
    </citation>
    <scope>NUCLEOTIDE SEQUENCE</scope>
    <source>
        <strain evidence="2">ChiBcec21-2208</strain>
    </source>
</reference>
<feature type="transmembrane region" description="Helical" evidence="1">
    <location>
        <begin position="477"/>
        <end position="497"/>
    </location>
</feature>
<evidence type="ECO:0000256" key="1">
    <source>
        <dbReference type="SAM" id="Phobius"/>
    </source>
</evidence>
<feature type="transmembrane region" description="Helical" evidence="1">
    <location>
        <begin position="345"/>
        <end position="365"/>
    </location>
</feature>
<evidence type="ECO:0000313" key="2">
    <source>
        <dbReference type="EMBL" id="HJG29177.1"/>
    </source>
</evidence>
<gene>
    <name evidence="2" type="ORF">K8V20_11110</name>
</gene>
<feature type="transmembrane region" description="Helical" evidence="1">
    <location>
        <begin position="274"/>
        <end position="292"/>
    </location>
</feature>
<accession>A0A921ILQ0</accession>
<name>A0A921ILQ0_9FIRM</name>
<feature type="transmembrane region" description="Helical" evidence="1">
    <location>
        <begin position="92"/>
        <end position="109"/>
    </location>
</feature>
<keyword evidence="1" id="KW-1133">Transmembrane helix</keyword>
<keyword evidence="1" id="KW-0472">Membrane</keyword>
<sequence>MILSVLYLFLFLTAGFLAARRAVPDAGPAVLVPLGCGFGISMLALFPAVFALPFGFGKTCAALAAASALAVIGVLLYRHPGIFPVPKDKDCGAMWACLLPVALVTLYLLHTHILHNVDGTLHTGQSCYGDLPMHLGFIEYITQSGEFPPTYPLLGGEHRFGYPFLCETVSSIFRVLGADLRTAYLLPVIPAVFSVFGMFWQLARSVLGNAAKACLAFYLFFMGSGFGFFYFLRDAESFAGIFTGFYTTPTNYTTKNIIWVNPIVDLMIPQRATLFGWCILLPALYLLWRFCYEEQRRLWLPLTLLVLPLPLLHTHSALALVLLCLVGGIYTLFQYPRTRAVLPPWGGLALLCGIAWLVQMLPTVLAQSLDGQNMLRLHFNWVNAEADGSLKDNYFWFYIKNIGLVYLLLIPAWLHAARKQRWLYAGGLVIWALAECIVFQPNTYDNNKLLYVWHMLGCILVAQLLVDAALKIRSIPWRSLALGCTCVIATLGSVLTVTREVFSDYQHWSADEVALAQYIRENAASDALFLTSDSHTTPVFSLAGRRILCGSGSYVYYHGMDYTQEANAMHLLYEAPDESLLAQWGVDYVLFDSSVNAEFAADESWYAERYPLWYQNDSCRVYQITE</sequence>
<feature type="transmembrane region" description="Helical" evidence="1">
    <location>
        <begin position="395"/>
        <end position="415"/>
    </location>
</feature>
<protein>
    <submittedName>
        <fullName evidence="2">Uncharacterized protein</fullName>
    </submittedName>
</protein>